<keyword evidence="1" id="KW-0802">TPR repeat</keyword>
<feature type="repeat" description="TPR" evidence="1">
    <location>
        <begin position="59"/>
        <end position="92"/>
    </location>
</feature>
<dbReference type="InterPro" id="IPR045584">
    <property type="entry name" value="Pilin-like"/>
</dbReference>
<dbReference type="InterPro" id="IPR011990">
    <property type="entry name" value="TPR-like_helical_dom_sf"/>
</dbReference>
<dbReference type="NCBIfam" id="TIGR04294">
    <property type="entry name" value="pre_pil_HX9DG"/>
    <property type="match status" value="1"/>
</dbReference>
<accession>A0A3D3R5I2</accession>
<dbReference type="AlphaFoldDB" id="A0A3D3R5I2"/>
<dbReference type="PANTHER" id="PTHR30093">
    <property type="entry name" value="GENERAL SECRETION PATHWAY PROTEIN G"/>
    <property type="match status" value="1"/>
</dbReference>
<dbReference type="InterPro" id="IPR011453">
    <property type="entry name" value="DUF1559"/>
</dbReference>
<dbReference type="InterPro" id="IPR027558">
    <property type="entry name" value="Pre_pil_HX9DG_C"/>
</dbReference>
<protein>
    <recommendedName>
        <fullName evidence="2">DUF1559 domain-containing protein</fullName>
    </recommendedName>
</protein>
<dbReference type="SMART" id="SM00028">
    <property type="entry name" value="TPR"/>
    <property type="match status" value="2"/>
</dbReference>
<reference evidence="3 4" key="1">
    <citation type="journal article" date="2018" name="Nat. Biotechnol.">
        <title>A standardized bacterial taxonomy based on genome phylogeny substantially revises the tree of life.</title>
        <authorList>
            <person name="Parks D.H."/>
            <person name="Chuvochina M."/>
            <person name="Waite D.W."/>
            <person name="Rinke C."/>
            <person name="Skarshewski A."/>
            <person name="Chaumeil P.A."/>
            <person name="Hugenholtz P."/>
        </authorList>
    </citation>
    <scope>NUCLEOTIDE SEQUENCE [LARGE SCALE GENOMIC DNA]</scope>
    <source>
        <strain evidence="3">UBA9375</strain>
    </source>
</reference>
<dbReference type="PROSITE" id="PS50005">
    <property type="entry name" value="TPR"/>
    <property type="match status" value="1"/>
</dbReference>
<evidence type="ECO:0000313" key="3">
    <source>
        <dbReference type="EMBL" id="HCO23277.1"/>
    </source>
</evidence>
<dbReference type="SUPFAM" id="SSF48452">
    <property type="entry name" value="TPR-like"/>
    <property type="match status" value="1"/>
</dbReference>
<gene>
    <name evidence="3" type="ORF">DIT97_09565</name>
</gene>
<comment type="caution">
    <text evidence="3">The sequence shown here is derived from an EMBL/GenBank/DDBJ whole genome shotgun (WGS) entry which is preliminary data.</text>
</comment>
<dbReference type="EMBL" id="DQAY01000056">
    <property type="protein sequence ID" value="HCO23277.1"/>
    <property type="molecule type" value="Genomic_DNA"/>
</dbReference>
<sequence length="569" mass="63569">MIVRAIAVMLVLELVACGYLFVQRAARPVPVLPEKTLMNPLFAEDIQPLVKQVAQTNNAYDWMRLGEALLGQGNYSHAELCFRQVAHLMPESRLAESRIAYCLERTGRTAQSSEIYRKLNHRSDSSREAKREQMQALYEIGRNALREENTEEAEKLFRENLGFLPARYQLAKLLIRTDRADEALSLIVESLRQVPRSLKFLELQRRAFQQTGDLELAEQTAQLLERAQHTIPLHPGSNFIEPFRLQYGIDRRVEEFNTQIGNASLPELETKLVTLIDRLEDSPSTHRQVFLMLLPAVQQAREAARRSTCKNSLKQIGVAFHNYHDTARTFPPGWIDGDQSLGDPAETANKNGLGWATMILPYIDQANLYNQVGTETSNFTMNWQIGYTGSTSIPAAKTIIPIFNCPSDPMGGINTDKGSFGKSNYATERIVLGVNKALRMRDITDGTTNTILVGEVRTGDETGTTGSCGGAPCDEFTGKLWIGARTASWGWERGLQAEDVYFIGYNVPDDFINGGARTVADRFALSSMHVGGVHVLLADGSVRFLSENIDVNTYKWLNDENDGNVLGEF</sequence>
<proteinExistence type="predicted"/>
<evidence type="ECO:0000313" key="4">
    <source>
        <dbReference type="Proteomes" id="UP000263642"/>
    </source>
</evidence>
<feature type="domain" description="DUF1559" evidence="2">
    <location>
        <begin position="298"/>
        <end position="551"/>
    </location>
</feature>
<dbReference type="Gene3D" id="1.25.40.10">
    <property type="entry name" value="Tetratricopeptide repeat domain"/>
    <property type="match status" value="1"/>
</dbReference>
<dbReference type="PANTHER" id="PTHR30093:SF2">
    <property type="entry name" value="TYPE II SECRETION SYSTEM PROTEIN H"/>
    <property type="match status" value="1"/>
</dbReference>
<name>A0A3D3R5I2_9PLAN</name>
<organism evidence="3 4">
    <name type="scientific">Gimesia maris</name>
    <dbReference type="NCBI Taxonomy" id="122"/>
    <lineage>
        <taxon>Bacteria</taxon>
        <taxon>Pseudomonadati</taxon>
        <taxon>Planctomycetota</taxon>
        <taxon>Planctomycetia</taxon>
        <taxon>Planctomycetales</taxon>
        <taxon>Planctomycetaceae</taxon>
        <taxon>Gimesia</taxon>
    </lineage>
</organism>
<evidence type="ECO:0000256" key="1">
    <source>
        <dbReference type="PROSITE-ProRule" id="PRU00339"/>
    </source>
</evidence>
<dbReference type="Pfam" id="PF07596">
    <property type="entry name" value="SBP_bac_10"/>
    <property type="match status" value="1"/>
</dbReference>
<dbReference type="InterPro" id="IPR019734">
    <property type="entry name" value="TPR_rpt"/>
</dbReference>
<dbReference type="SUPFAM" id="SSF54523">
    <property type="entry name" value="Pili subunits"/>
    <property type="match status" value="1"/>
</dbReference>
<evidence type="ECO:0000259" key="2">
    <source>
        <dbReference type="Pfam" id="PF07596"/>
    </source>
</evidence>
<dbReference type="Proteomes" id="UP000263642">
    <property type="component" value="Unassembled WGS sequence"/>
</dbReference>